<dbReference type="InterPro" id="IPR025698">
    <property type="entry name" value="2TM_dom"/>
</dbReference>
<dbReference type="EMBL" id="FZNT01000004">
    <property type="protein sequence ID" value="SNR50267.1"/>
    <property type="molecule type" value="Genomic_DNA"/>
</dbReference>
<protein>
    <submittedName>
        <fullName evidence="3">2TM domain-containing protein</fullName>
    </submittedName>
</protein>
<keyword evidence="1" id="KW-1133">Transmembrane helix</keyword>
<dbReference type="AlphaFoldDB" id="A0A238WUI7"/>
<keyword evidence="4" id="KW-1185">Reference proteome</keyword>
<proteinExistence type="predicted"/>
<dbReference type="OrthoDB" id="1495672at2"/>
<keyword evidence="1" id="KW-0812">Transmembrane</keyword>
<organism evidence="3 4">
    <name type="scientific">Lutibacter agarilyticus</name>
    <dbReference type="NCBI Taxonomy" id="1109740"/>
    <lineage>
        <taxon>Bacteria</taxon>
        <taxon>Pseudomonadati</taxon>
        <taxon>Bacteroidota</taxon>
        <taxon>Flavobacteriia</taxon>
        <taxon>Flavobacteriales</taxon>
        <taxon>Flavobacteriaceae</taxon>
        <taxon>Lutibacter</taxon>
    </lineage>
</organism>
<feature type="transmembrane region" description="Helical" evidence="1">
    <location>
        <begin position="61"/>
        <end position="82"/>
    </location>
</feature>
<dbReference type="RefSeq" id="WP_089381493.1">
    <property type="nucleotide sequence ID" value="NZ_FZNT01000004.1"/>
</dbReference>
<evidence type="ECO:0000313" key="3">
    <source>
        <dbReference type="EMBL" id="SNR50267.1"/>
    </source>
</evidence>
<sequence length="104" mass="12522">MENSNLEEQKYIRAKKRVKSIKGFYVHLTVFVIVNAFLLISSAVSYGGWKIFWEWQSYNTLIFWGIGIVFHAFNVFGMKFLLGKDWEERKIKEIMDKDKKEFWE</sequence>
<feature type="transmembrane region" description="Helical" evidence="1">
    <location>
        <begin position="24"/>
        <end position="49"/>
    </location>
</feature>
<feature type="domain" description="2TM" evidence="2">
    <location>
        <begin position="13"/>
        <end position="96"/>
    </location>
</feature>
<gene>
    <name evidence="3" type="ORF">SAMN06265371_10451</name>
</gene>
<evidence type="ECO:0000256" key="1">
    <source>
        <dbReference type="SAM" id="Phobius"/>
    </source>
</evidence>
<evidence type="ECO:0000259" key="2">
    <source>
        <dbReference type="Pfam" id="PF13239"/>
    </source>
</evidence>
<name>A0A238WUI7_9FLAO</name>
<evidence type="ECO:0000313" key="4">
    <source>
        <dbReference type="Proteomes" id="UP000198384"/>
    </source>
</evidence>
<reference evidence="3 4" key="1">
    <citation type="submission" date="2017-06" db="EMBL/GenBank/DDBJ databases">
        <authorList>
            <person name="Kim H.J."/>
            <person name="Triplett B.A."/>
        </authorList>
    </citation>
    <scope>NUCLEOTIDE SEQUENCE [LARGE SCALE GENOMIC DNA]</scope>
    <source>
        <strain evidence="3 4">DSM 29150</strain>
    </source>
</reference>
<dbReference type="Pfam" id="PF13239">
    <property type="entry name" value="2TM"/>
    <property type="match status" value="1"/>
</dbReference>
<dbReference type="Proteomes" id="UP000198384">
    <property type="component" value="Unassembled WGS sequence"/>
</dbReference>
<keyword evidence="1" id="KW-0472">Membrane</keyword>
<accession>A0A238WUI7</accession>